<feature type="transmembrane region" description="Helical" evidence="7">
    <location>
        <begin position="220"/>
        <end position="242"/>
    </location>
</feature>
<dbReference type="GO" id="GO:0022857">
    <property type="term" value="F:transmembrane transporter activity"/>
    <property type="evidence" value="ECO:0007669"/>
    <property type="project" value="UniProtKB-UniRule"/>
</dbReference>
<proteinExistence type="inferred from homology"/>
<evidence type="ECO:0000256" key="1">
    <source>
        <dbReference type="ARBA" id="ARBA00004429"/>
    </source>
</evidence>
<evidence type="ECO:0000256" key="5">
    <source>
        <dbReference type="ARBA" id="ARBA00022989"/>
    </source>
</evidence>
<dbReference type="AlphaFoldDB" id="A0AAU7JLS3"/>
<dbReference type="RefSeq" id="WP_406858022.1">
    <property type="nucleotide sequence ID" value="NZ_CP157484.1"/>
</dbReference>
<evidence type="ECO:0000256" key="4">
    <source>
        <dbReference type="ARBA" id="ARBA00022692"/>
    </source>
</evidence>
<dbReference type="InterPro" id="IPR004681">
    <property type="entry name" value="TRAP_DctM"/>
</dbReference>
<evidence type="ECO:0000256" key="2">
    <source>
        <dbReference type="ARBA" id="ARBA00022475"/>
    </source>
</evidence>
<feature type="transmembrane region" description="Helical" evidence="7">
    <location>
        <begin position="180"/>
        <end position="199"/>
    </location>
</feature>
<dbReference type="PANTHER" id="PTHR33362:SF5">
    <property type="entry name" value="C4-DICARBOXYLATE TRAP TRANSPORTER LARGE PERMEASE PROTEIN DCTM"/>
    <property type="match status" value="1"/>
</dbReference>
<feature type="transmembrane region" description="Helical" evidence="7">
    <location>
        <begin position="278"/>
        <end position="300"/>
    </location>
</feature>
<feature type="transmembrane region" description="Helical" evidence="7">
    <location>
        <begin position="101"/>
        <end position="125"/>
    </location>
</feature>
<comment type="similarity">
    <text evidence="7">Belongs to the TRAP transporter large permease family.</text>
</comment>
<comment type="subcellular location">
    <subcellularLocation>
        <location evidence="1 7">Cell inner membrane</location>
        <topology evidence="1 7">Multi-pass membrane protein</topology>
    </subcellularLocation>
</comment>
<name>A0AAU7JLS3_9HYPH</name>
<evidence type="ECO:0000259" key="8">
    <source>
        <dbReference type="Pfam" id="PF06808"/>
    </source>
</evidence>
<feature type="transmembrane region" description="Helical" evidence="7">
    <location>
        <begin position="248"/>
        <end position="266"/>
    </location>
</feature>
<keyword evidence="4 7" id="KW-0812">Transmembrane</keyword>
<dbReference type="GO" id="GO:0005886">
    <property type="term" value="C:plasma membrane"/>
    <property type="evidence" value="ECO:0007669"/>
    <property type="project" value="UniProtKB-SubCell"/>
</dbReference>
<protein>
    <recommendedName>
        <fullName evidence="7">TRAP transporter large permease protein</fullName>
    </recommendedName>
</protein>
<reference evidence="9" key="1">
    <citation type="submission" date="2024-05" db="EMBL/GenBank/DDBJ databases">
        <authorList>
            <person name="Kim S."/>
            <person name="Heo J."/>
            <person name="Choi H."/>
            <person name="Choi Y."/>
            <person name="Kwon S.-W."/>
            <person name="Kim Y."/>
        </authorList>
    </citation>
    <scope>NUCLEOTIDE SEQUENCE</scope>
    <source>
        <strain evidence="9">KACC 23698</strain>
    </source>
</reference>
<comment type="subunit">
    <text evidence="7">The complex comprises the extracytoplasmic solute receptor protein and the two transmembrane proteins.</text>
</comment>
<feature type="transmembrane region" description="Helical" evidence="7">
    <location>
        <begin position="320"/>
        <end position="351"/>
    </location>
</feature>
<dbReference type="Pfam" id="PF06808">
    <property type="entry name" value="DctM"/>
    <property type="match status" value="1"/>
</dbReference>
<feature type="domain" description="TRAP C4-dicarboxylate transport system permease DctM subunit" evidence="8">
    <location>
        <begin position="12"/>
        <end position="423"/>
    </location>
</feature>
<feature type="transmembrane region" description="Helical" evidence="7">
    <location>
        <begin position="59"/>
        <end position="81"/>
    </location>
</feature>
<dbReference type="PANTHER" id="PTHR33362">
    <property type="entry name" value="SIALIC ACID TRAP TRANSPORTER PERMEASE PROTEIN SIAT-RELATED"/>
    <property type="match status" value="1"/>
</dbReference>
<feature type="transmembrane region" description="Helical" evidence="7">
    <location>
        <begin position="363"/>
        <end position="388"/>
    </location>
</feature>
<keyword evidence="2" id="KW-1003">Cell membrane</keyword>
<evidence type="ECO:0000256" key="3">
    <source>
        <dbReference type="ARBA" id="ARBA00022519"/>
    </source>
</evidence>
<keyword evidence="6 7" id="KW-0472">Membrane</keyword>
<feature type="transmembrane region" description="Helical" evidence="7">
    <location>
        <begin position="146"/>
        <end position="168"/>
    </location>
</feature>
<evidence type="ECO:0000256" key="6">
    <source>
        <dbReference type="ARBA" id="ARBA00023136"/>
    </source>
</evidence>
<dbReference type="NCBIfam" id="TIGR00786">
    <property type="entry name" value="dctM"/>
    <property type="match status" value="1"/>
</dbReference>
<organism evidence="9">
    <name type="scientific">Alsobacter sp. KACC 23698</name>
    <dbReference type="NCBI Taxonomy" id="3149229"/>
    <lineage>
        <taxon>Bacteria</taxon>
        <taxon>Pseudomonadati</taxon>
        <taxon>Pseudomonadota</taxon>
        <taxon>Alphaproteobacteria</taxon>
        <taxon>Hyphomicrobiales</taxon>
        <taxon>Alsobacteraceae</taxon>
        <taxon>Alsobacter</taxon>
    </lineage>
</organism>
<feature type="transmembrane region" description="Helical" evidence="7">
    <location>
        <begin position="408"/>
        <end position="428"/>
    </location>
</feature>
<feature type="transmembrane region" description="Helical" evidence="7">
    <location>
        <begin position="6"/>
        <end position="39"/>
    </location>
</feature>
<sequence>MSPPVIGAFGVLALFVLLFGRVPVWASLIVVGFLGNLALSGWDSAFALLGTTPFDTASLYTLSVIPLFIITGGVASTTGLSADLFKAARVLLSGVKGGLSIATICASACFGAVCGSSIATAATMTRISLAEMRKAGYADSVATGSIAAGGSLGILFPPSIILVIYAAIAEQSVPKLFAAGLLPGLILTLLYIVVAMVGAHRRPEDSPMAPPATARERVRALAGPWQFLSLFGVTIGGIYAGIFSPTEAAAIGVMGAILLGVVGGRLGLGELLKTVSGAVKTSCSLFAIIIGANLFSYFIVQTQVPTLLADAARALSLPGLVVMALVIVAYIIMGCFLEGIGMILITVPVFLPLVKSFGYDPVWFAIIVVIVVEVGLIHPPVGMNLFVIQAQAPDVKIGSIYRGILPYLVAPLILILLLLAFPGIALWLPKALYG</sequence>
<keyword evidence="7" id="KW-0813">Transport</keyword>
<keyword evidence="5 7" id="KW-1133">Transmembrane helix</keyword>
<evidence type="ECO:0000256" key="7">
    <source>
        <dbReference type="RuleBase" id="RU369079"/>
    </source>
</evidence>
<accession>A0AAU7JLS3</accession>
<dbReference type="PIRSF" id="PIRSF006066">
    <property type="entry name" value="HI0050"/>
    <property type="match status" value="1"/>
</dbReference>
<evidence type="ECO:0000313" key="9">
    <source>
        <dbReference type="EMBL" id="XBO41170.1"/>
    </source>
</evidence>
<dbReference type="EMBL" id="CP157484">
    <property type="protein sequence ID" value="XBO41170.1"/>
    <property type="molecule type" value="Genomic_DNA"/>
</dbReference>
<keyword evidence="3 7" id="KW-0997">Cell inner membrane</keyword>
<comment type="function">
    <text evidence="7">Part of the tripartite ATP-independent periplasmic (TRAP) transport system.</text>
</comment>
<dbReference type="InterPro" id="IPR010656">
    <property type="entry name" value="DctM"/>
</dbReference>
<gene>
    <name evidence="9" type="ORF">ABEG18_10545</name>
</gene>